<feature type="transmembrane region" description="Helical" evidence="2">
    <location>
        <begin position="78"/>
        <end position="98"/>
    </location>
</feature>
<gene>
    <name evidence="4" type="ORF">KSP40_PGU022655</name>
</gene>
<protein>
    <recommendedName>
        <fullName evidence="3">Peptidase S9A N-terminal domain-containing protein</fullName>
    </recommendedName>
</protein>
<feature type="domain" description="Peptidase S9A N-terminal" evidence="3">
    <location>
        <begin position="206"/>
        <end position="239"/>
    </location>
</feature>
<keyword evidence="2" id="KW-0812">Transmembrane</keyword>
<dbReference type="InterPro" id="IPR023302">
    <property type="entry name" value="Pept_S9A_N"/>
</dbReference>
<dbReference type="InterPro" id="IPR029058">
    <property type="entry name" value="AB_hydrolase_fold"/>
</dbReference>
<sequence>MKTTVSLRQKVRERILASLCKSPKSNPQRGRSTEAAAGSMISSSRHSGSITSFLSMIKYRQPYSHPTRGFPSLSSNRPLFFSVSIVTVTVAVATVAAMDSVSESFPPLHYPLARRDYAVVHDYHGIFVPDPYNWLEDANSEETKAFVKAQAALTSSVLADCGEREQLRRKITAFFDHLRYETPFKRGGKYFYFHNSAFNPRAFCTSSEDGTVALSSAEISSDGKYLAYGLSSNGSDWVKFFPVVWSHDGKGFFYGRYPEPTFVKLHCQNASWKYKLLIESIPNI</sequence>
<dbReference type="Gene3D" id="2.130.10.120">
    <property type="entry name" value="Prolyl oligopeptidase, N-terminal domain"/>
    <property type="match status" value="1"/>
</dbReference>
<dbReference type="Pfam" id="PF02897">
    <property type="entry name" value="Peptidase_S9_N"/>
    <property type="match status" value="2"/>
</dbReference>
<evidence type="ECO:0000256" key="1">
    <source>
        <dbReference type="SAM" id="MobiDB-lite"/>
    </source>
</evidence>
<dbReference type="PANTHER" id="PTHR42881:SF2">
    <property type="entry name" value="PROLYL ENDOPEPTIDASE"/>
    <property type="match status" value="1"/>
</dbReference>
<dbReference type="Gene3D" id="3.40.50.1820">
    <property type="entry name" value="alpha/beta hydrolase"/>
    <property type="match status" value="1"/>
</dbReference>
<dbReference type="InterPro" id="IPR051167">
    <property type="entry name" value="Prolyl_oligopep/macrocyclase"/>
</dbReference>
<evidence type="ECO:0000313" key="4">
    <source>
        <dbReference type="EMBL" id="KAK8945270.1"/>
    </source>
</evidence>
<feature type="domain" description="Peptidase S9A N-terminal" evidence="3">
    <location>
        <begin position="111"/>
        <end position="196"/>
    </location>
</feature>
<dbReference type="PANTHER" id="PTHR42881">
    <property type="entry name" value="PROLYL ENDOPEPTIDASE"/>
    <property type="match status" value="1"/>
</dbReference>
<dbReference type="SUPFAM" id="SSF50993">
    <property type="entry name" value="Peptidase/esterase 'gauge' domain"/>
    <property type="match status" value="1"/>
</dbReference>
<dbReference type="EMBL" id="JBBWWR010000017">
    <property type="protein sequence ID" value="KAK8945270.1"/>
    <property type="molecule type" value="Genomic_DNA"/>
</dbReference>
<organism evidence="4 5">
    <name type="scientific">Platanthera guangdongensis</name>
    <dbReference type="NCBI Taxonomy" id="2320717"/>
    <lineage>
        <taxon>Eukaryota</taxon>
        <taxon>Viridiplantae</taxon>
        <taxon>Streptophyta</taxon>
        <taxon>Embryophyta</taxon>
        <taxon>Tracheophyta</taxon>
        <taxon>Spermatophyta</taxon>
        <taxon>Magnoliopsida</taxon>
        <taxon>Liliopsida</taxon>
        <taxon>Asparagales</taxon>
        <taxon>Orchidaceae</taxon>
        <taxon>Orchidoideae</taxon>
        <taxon>Orchideae</taxon>
        <taxon>Orchidinae</taxon>
        <taxon>Platanthera</taxon>
    </lineage>
</organism>
<dbReference type="Proteomes" id="UP001412067">
    <property type="component" value="Unassembled WGS sequence"/>
</dbReference>
<keyword evidence="5" id="KW-1185">Reference proteome</keyword>
<feature type="region of interest" description="Disordered" evidence="1">
    <location>
        <begin position="20"/>
        <end position="43"/>
    </location>
</feature>
<evidence type="ECO:0000313" key="5">
    <source>
        <dbReference type="Proteomes" id="UP001412067"/>
    </source>
</evidence>
<comment type="caution">
    <text evidence="4">The sequence shown here is derived from an EMBL/GenBank/DDBJ whole genome shotgun (WGS) entry which is preliminary data.</text>
</comment>
<evidence type="ECO:0000256" key="2">
    <source>
        <dbReference type="SAM" id="Phobius"/>
    </source>
</evidence>
<proteinExistence type="predicted"/>
<reference evidence="4 5" key="1">
    <citation type="journal article" date="2022" name="Nat. Plants">
        <title>Genomes of leafy and leafless Platanthera orchids illuminate the evolution of mycoheterotrophy.</title>
        <authorList>
            <person name="Li M.H."/>
            <person name="Liu K.W."/>
            <person name="Li Z."/>
            <person name="Lu H.C."/>
            <person name="Ye Q.L."/>
            <person name="Zhang D."/>
            <person name="Wang J.Y."/>
            <person name="Li Y.F."/>
            <person name="Zhong Z.M."/>
            <person name="Liu X."/>
            <person name="Yu X."/>
            <person name="Liu D.K."/>
            <person name="Tu X.D."/>
            <person name="Liu B."/>
            <person name="Hao Y."/>
            <person name="Liao X.Y."/>
            <person name="Jiang Y.T."/>
            <person name="Sun W.H."/>
            <person name="Chen J."/>
            <person name="Chen Y.Q."/>
            <person name="Ai Y."/>
            <person name="Zhai J.W."/>
            <person name="Wu S.S."/>
            <person name="Zhou Z."/>
            <person name="Hsiao Y.Y."/>
            <person name="Wu W.L."/>
            <person name="Chen Y.Y."/>
            <person name="Lin Y.F."/>
            <person name="Hsu J.L."/>
            <person name="Li C.Y."/>
            <person name="Wang Z.W."/>
            <person name="Zhao X."/>
            <person name="Zhong W.Y."/>
            <person name="Ma X.K."/>
            <person name="Ma L."/>
            <person name="Huang J."/>
            <person name="Chen G.Z."/>
            <person name="Huang M.Z."/>
            <person name="Huang L."/>
            <person name="Peng D.H."/>
            <person name="Luo Y.B."/>
            <person name="Zou S.Q."/>
            <person name="Chen S.P."/>
            <person name="Lan S."/>
            <person name="Tsai W.C."/>
            <person name="Van de Peer Y."/>
            <person name="Liu Z.J."/>
        </authorList>
    </citation>
    <scope>NUCLEOTIDE SEQUENCE [LARGE SCALE GENOMIC DNA]</scope>
    <source>
        <strain evidence="4">Lor288</strain>
    </source>
</reference>
<evidence type="ECO:0000259" key="3">
    <source>
        <dbReference type="Pfam" id="PF02897"/>
    </source>
</evidence>
<name>A0ABR2LLS5_9ASPA</name>
<keyword evidence="2" id="KW-1133">Transmembrane helix</keyword>
<keyword evidence="2" id="KW-0472">Membrane</keyword>
<accession>A0ABR2LLS5</accession>